<evidence type="ECO:0000313" key="2">
    <source>
        <dbReference type="EMBL" id="CZT44262.1"/>
    </source>
</evidence>
<proteinExistence type="predicted"/>
<reference evidence="3" key="1">
    <citation type="submission" date="2016-03" db="EMBL/GenBank/DDBJ databases">
        <authorList>
            <person name="Guldener U."/>
        </authorList>
    </citation>
    <scope>NUCLEOTIDE SEQUENCE [LARGE SCALE GENOMIC DNA]</scope>
</reference>
<keyword evidence="3" id="KW-1185">Reference proteome</keyword>
<accession>A0A1E1M582</accession>
<sequence length="79" mass="8524">MDYLKESLKVCERIERTTPDSKATPVLRKRALAVMAMAEKFQAEKSAKEASQSSEMADVGSVDVKMERSASPSSSAAGI</sequence>
<evidence type="ECO:0000256" key="1">
    <source>
        <dbReference type="SAM" id="MobiDB-lite"/>
    </source>
</evidence>
<dbReference type="EMBL" id="FJVC01000163">
    <property type="protein sequence ID" value="CZT44262.1"/>
    <property type="molecule type" value="Genomic_DNA"/>
</dbReference>
<feature type="compositionally biased region" description="Polar residues" evidence="1">
    <location>
        <begin position="70"/>
        <end position="79"/>
    </location>
</feature>
<feature type="region of interest" description="Disordered" evidence="1">
    <location>
        <begin position="44"/>
        <end position="79"/>
    </location>
</feature>
<organism evidence="2 3">
    <name type="scientific">Rhynchosporium secalis</name>
    <name type="common">Barley scald fungus</name>
    <dbReference type="NCBI Taxonomy" id="38038"/>
    <lineage>
        <taxon>Eukaryota</taxon>
        <taxon>Fungi</taxon>
        <taxon>Dikarya</taxon>
        <taxon>Ascomycota</taxon>
        <taxon>Pezizomycotina</taxon>
        <taxon>Leotiomycetes</taxon>
        <taxon>Helotiales</taxon>
        <taxon>Ploettnerulaceae</taxon>
        <taxon>Rhynchosporium</taxon>
    </lineage>
</organism>
<evidence type="ECO:0000313" key="3">
    <source>
        <dbReference type="Proteomes" id="UP000177625"/>
    </source>
</evidence>
<gene>
    <name evidence="2" type="ORF">RSE6_04405</name>
</gene>
<protein>
    <submittedName>
        <fullName evidence="2">Uncharacterized protein</fullName>
    </submittedName>
</protein>
<name>A0A1E1M582_RHYSE</name>
<dbReference type="Proteomes" id="UP000177625">
    <property type="component" value="Unassembled WGS sequence"/>
</dbReference>
<dbReference type="AlphaFoldDB" id="A0A1E1M582"/>